<organism evidence="2 4">
    <name type="scientific">Volvox reticuliferus</name>
    <dbReference type="NCBI Taxonomy" id="1737510"/>
    <lineage>
        <taxon>Eukaryota</taxon>
        <taxon>Viridiplantae</taxon>
        <taxon>Chlorophyta</taxon>
        <taxon>core chlorophytes</taxon>
        <taxon>Chlorophyceae</taxon>
        <taxon>CS clade</taxon>
        <taxon>Chlamydomonadales</taxon>
        <taxon>Volvocaceae</taxon>
        <taxon>Volvox</taxon>
    </lineage>
</organism>
<feature type="compositionally biased region" description="Gly residues" evidence="1">
    <location>
        <begin position="171"/>
        <end position="186"/>
    </location>
</feature>
<dbReference type="InterPro" id="IPR040183">
    <property type="entry name" value="THUMPD1-like"/>
</dbReference>
<dbReference type="Proteomes" id="UP000747110">
    <property type="component" value="Unassembled WGS sequence"/>
</dbReference>
<dbReference type="AlphaFoldDB" id="A0A8J4FVA4"/>
<protein>
    <recommendedName>
        <fullName evidence="5">THUMP domain-containing protein</fullName>
    </recommendedName>
</protein>
<reference evidence="2" key="1">
    <citation type="journal article" date="2021" name="Proc. Natl. Acad. Sci. U.S.A.">
        <title>Three genomes in the algal genus Volvox reveal the fate of a haploid sex-determining region after a transition to homothallism.</title>
        <authorList>
            <person name="Yamamoto K."/>
            <person name="Hamaji T."/>
            <person name="Kawai-Toyooka H."/>
            <person name="Matsuzaki R."/>
            <person name="Takahashi F."/>
            <person name="Nishimura Y."/>
            <person name="Kawachi M."/>
            <person name="Noguchi H."/>
            <person name="Minakuchi Y."/>
            <person name="Umen J.G."/>
            <person name="Toyoda A."/>
            <person name="Nozaki H."/>
        </authorList>
    </citation>
    <scope>NUCLEOTIDE SEQUENCE</scope>
    <source>
        <strain evidence="3">NIES-3785</strain>
        <strain evidence="2">NIES-3786</strain>
    </source>
</reference>
<name>A0A8J4FVA4_9CHLO</name>
<dbReference type="PANTHER" id="PTHR13452:SF13">
    <property type="entry name" value="OS02G0672400 PROTEIN"/>
    <property type="match status" value="1"/>
</dbReference>
<feature type="region of interest" description="Disordered" evidence="1">
    <location>
        <begin position="1"/>
        <end position="44"/>
    </location>
</feature>
<feature type="region of interest" description="Disordered" evidence="1">
    <location>
        <begin position="96"/>
        <end position="123"/>
    </location>
</feature>
<dbReference type="EMBL" id="BNCQ01000058">
    <property type="protein sequence ID" value="GIM14654.1"/>
    <property type="molecule type" value="Genomic_DNA"/>
</dbReference>
<dbReference type="PANTHER" id="PTHR13452">
    <property type="entry name" value="THUMP DOMAIN CONTAINING PROTEIN 1-RELATED"/>
    <property type="match status" value="1"/>
</dbReference>
<feature type="compositionally biased region" description="Low complexity" evidence="1">
    <location>
        <begin position="415"/>
        <end position="450"/>
    </location>
</feature>
<evidence type="ECO:0000313" key="2">
    <source>
        <dbReference type="EMBL" id="GIL90509.1"/>
    </source>
</evidence>
<proteinExistence type="predicted"/>
<dbReference type="EMBL" id="BNCP01000057">
    <property type="protein sequence ID" value="GIL90509.1"/>
    <property type="molecule type" value="Genomic_DNA"/>
</dbReference>
<dbReference type="Proteomes" id="UP000722791">
    <property type="component" value="Unassembled WGS sequence"/>
</dbReference>
<accession>A0A8J4FVA4</accession>
<feature type="region of interest" description="Disordered" evidence="1">
    <location>
        <begin position="168"/>
        <end position="257"/>
    </location>
</feature>
<evidence type="ECO:0000313" key="4">
    <source>
        <dbReference type="Proteomes" id="UP000747110"/>
    </source>
</evidence>
<keyword evidence="4" id="KW-1185">Reference proteome</keyword>
<feature type="region of interest" description="Disordered" evidence="1">
    <location>
        <begin position="392"/>
        <end position="457"/>
    </location>
</feature>
<dbReference type="OrthoDB" id="544890at2759"/>
<evidence type="ECO:0000313" key="3">
    <source>
        <dbReference type="EMBL" id="GIM14654.1"/>
    </source>
</evidence>
<dbReference type="GO" id="GO:0003723">
    <property type="term" value="F:RNA binding"/>
    <property type="evidence" value="ECO:0007669"/>
    <property type="project" value="InterPro"/>
</dbReference>
<evidence type="ECO:0008006" key="5">
    <source>
        <dbReference type="Google" id="ProtNLM"/>
    </source>
</evidence>
<dbReference type="GO" id="GO:0006400">
    <property type="term" value="P:tRNA modification"/>
    <property type="evidence" value="ECO:0007669"/>
    <property type="project" value="InterPro"/>
</dbReference>
<comment type="caution">
    <text evidence="2">The sequence shown here is derived from an EMBL/GenBank/DDBJ whole genome shotgun (WGS) entry which is preliminary data.</text>
</comment>
<sequence length="530" mass="54832">MCSRQRYADGGDSLERLRREAETEMRRVLDESRPRKRPRGDEDGLLAPIDRYRYAVVQELEAGAKGFIVTCNFQREKSATREASQLLRRYLPEHIFPTPLESDGGRVHTPGPSGQARSGSGSGLPCYGKAVAVSSAKGPDGSQQLDDTATAAATQIAAGASVKRVRQASASGGGSAGGGGHVGGSTGESCDGEDDSSDGDGKGHNGDPGELLGLGKVEGRDGGGSAGGGNDAPEQGEGLQCGSRGGAGAWAEGAADREGGDRELPALGLAKVGCRGVVLIRLSAAAAAEIDPVAVVDSMLADLKTGSLKPPRHCQRIIPLDATCLLTPSGLSAAVAAAAAAFKRRCQQQLDGGGRGAAPDVLEPLQFSFAIGYRSRVTEAFAPSAATPPAVTLTSIRRGAPPGDGAGSVADTAAQCEEQQRLANQQQQQEQQLTEGQKLEQQQQQQQQQQHGKDERAFERSQILSVVGASMVEAFGAAATVNLKKPQVAVLVEAVPVAGRHFAGVTLLPEHMFVSKGRLVIKPLVTNASA</sequence>
<feature type="compositionally biased region" description="Basic and acidic residues" evidence="1">
    <location>
        <begin position="1"/>
        <end position="33"/>
    </location>
</feature>
<evidence type="ECO:0000256" key="1">
    <source>
        <dbReference type="SAM" id="MobiDB-lite"/>
    </source>
</evidence>
<gene>
    <name evidence="2" type="ORF">Vretifemale_18154</name>
    <name evidence="3" type="ORF">Vretimale_17607</name>
</gene>